<evidence type="ECO:0000313" key="3">
    <source>
        <dbReference type="Proteomes" id="UP000780801"/>
    </source>
</evidence>
<keyword evidence="1" id="KW-0732">Signal</keyword>
<dbReference type="EMBL" id="JAABOA010000148">
    <property type="protein sequence ID" value="KAF9585626.1"/>
    <property type="molecule type" value="Genomic_DNA"/>
</dbReference>
<dbReference type="AlphaFoldDB" id="A0A9P6KHX5"/>
<keyword evidence="3" id="KW-1185">Reference proteome</keyword>
<gene>
    <name evidence="2" type="ORF">BGW38_001506</name>
</gene>
<reference evidence="2" key="1">
    <citation type="journal article" date="2020" name="Fungal Divers.">
        <title>Resolving the Mortierellaceae phylogeny through synthesis of multi-gene phylogenetics and phylogenomics.</title>
        <authorList>
            <person name="Vandepol N."/>
            <person name="Liber J."/>
            <person name="Desiro A."/>
            <person name="Na H."/>
            <person name="Kennedy M."/>
            <person name="Barry K."/>
            <person name="Grigoriev I.V."/>
            <person name="Miller A.N."/>
            <person name="O'Donnell K."/>
            <person name="Stajich J.E."/>
            <person name="Bonito G."/>
        </authorList>
    </citation>
    <scope>NUCLEOTIDE SEQUENCE</scope>
    <source>
        <strain evidence="2">KOD1015</strain>
    </source>
</reference>
<feature type="non-terminal residue" evidence="2">
    <location>
        <position position="1"/>
    </location>
</feature>
<sequence length="124" mass="13751">MLFNIKVLSALALVAGTANAALTCFVECTGKKVYQPQNYEELNCEVTRSDGFKSFPGGNAFGDFPSVCNGDYCLTQRWADCRYLDLSVNGKTYSGFGQCDTWTRSKGGDLTYYRRSRVTLGCQF</sequence>
<accession>A0A9P6KHX5</accession>
<evidence type="ECO:0000313" key="2">
    <source>
        <dbReference type="EMBL" id="KAF9585626.1"/>
    </source>
</evidence>
<feature type="signal peptide" evidence="1">
    <location>
        <begin position="1"/>
        <end position="20"/>
    </location>
</feature>
<name>A0A9P6KHX5_9FUNG</name>
<evidence type="ECO:0000256" key="1">
    <source>
        <dbReference type="SAM" id="SignalP"/>
    </source>
</evidence>
<protein>
    <recommendedName>
        <fullName evidence="4">Beta/Gamma crystallin</fullName>
    </recommendedName>
</protein>
<feature type="chain" id="PRO_5040372857" description="Beta/Gamma crystallin" evidence="1">
    <location>
        <begin position="21"/>
        <end position="124"/>
    </location>
</feature>
<dbReference type="Proteomes" id="UP000780801">
    <property type="component" value="Unassembled WGS sequence"/>
</dbReference>
<comment type="caution">
    <text evidence="2">The sequence shown here is derived from an EMBL/GenBank/DDBJ whole genome shotgun (WGS) entry which is preliminary data.</text>
</comment>
<proteinExistence type="predicted"/>
<evidence type="ECO:0008006" key="4">
    <source>
        <dbReference type="Google" id="ProtNLM"/>
    </source>
</evidence>
<organism evidence="2 3">
    <name type="scientific">Lunasporangiospora selenospora</name>
    <dbReference type="NCBI Taxonomy" id="979761"/>
    <lineage>
        <taxon>Eukaryota</taxon>
        <taxon>Fungi</taxon>
        <taxon>Fungi incertae sedis</taxon>
        <taxon>Mucoromycota</taxon>
        <taxon>Mortierellomycotina</taxon>
        <taxon>Mortierellomycetes</taxon>
        <taxon>Mortierellales</taxon>
        <taxon>Mortierellaceae</taxon>
        <taxon>Lunasporangiospora</taxon>
    </lineage>
</organism>